<comment type="caution">
    <text evidence="1">The sequence shown here is derived from an EMBL/GenBank/DDBJ whole genome shotgun (WGS) entry which is preliminary data.</text>
</comment>
<gene>
    <name evidence="1" type="ORF">JM946_18545</name>
</gene>
<organism evidence="1 2">
    <name type="scientific">Steroidobacter gossypii</name>
    <dbReference type="NCBI Taxonomy" id="2805490"/>
    <lineage>
        <taxon>Bacteria</taxon>
        <taxon>Pseudomonadati</taxon>
        <taxon>Pseudomonadota</taxon>
        <taxon>Gammaproteobacteria</taxon>
        <taxon>Steroidobacterales</taxon>
        <taxon>Steroidobacteraceae</taxon>
        <taxon>Steroidobacter</taxon>
    </lineage>
</organism>
<dbReference type="EMBL" id="JAEVLS010000004">
    <property type="protein sequence ID" value="MBM0106736.1"/>
    <property type="molecule type" value="Genomic_DNA"/>
</dbReference>
<name>A0ABS1X0J1_9GAMM</name>
<evidence type="ECO:0000313" key="1">
    <source>
        <dbReference type="EMBL" id="MBM0106736.1"/>
    </source>
</evidence>
<protein>
    <submittedName>
        <fullName evidence="1">Uncharacterized protein</fullName>
    </submittedName>
</protein>
<dbReference type="Proteomes" id="UP000661077">
    <property type="component" value="Unassembled WGS sequence"/>
</dbReference>
<keyword evidence="2" id="KW-1185">Reference proteome</keyword>
<evidence type="ECO:0000313" key="2">
    <source>
        <dbReference type="Proteomes" id="UP000661077"/>
    </source>
</evidence>
<reference evidence="1 2" key="1">
    <citation type="journal article" date="2021" name="Int. J. Syst. Evol. Microbiol.">
        <title>Steroidobacter gossypii sp. nov., isolated from soil of cotton cropping field.</title>
        <authorList>
            <person name="Huang R."/>
            <person name="Yang S."/>
            <person name="Zhen C."/>
            <person name="Liu W."/>
        </authorList>
    </citation>
    <scope>NUCLEOTIDE SEQUENCE [LARGE SCALE GENOMIC DNA]</scope>
    <source>
        <strain evidence="1 2">S1-65</strain>
    </source>
</reference>
<proteinExistence type="predicted"/>
<dbReference type="RefSeq" id="WP_203168851.1">
    <property type="nucleotide sequence ID" value="NZ_JAEVLS010000004.1"/>
</dbReference>
<sequence length="65" mass="7390">MPSLDFEQRIDQVLELAGLDPHTGASARLRELLESISCMPPPPADDEFARLLEQISDGQRSQWRR</sequence>
<accession>A0ABS1X0J1</accession>